<evidence type="ECO:0000256" key="3">
    <source>
        <dbReference type="ARBA" id="ARBA00022900"/>
    </source>
</evidence>
<dbReference type="InterPro" id="IPR000877">
    <property type="entry name" value="Prot_inh_BBI"/>
</dbReference>
<evidence type="ECO:0000313" key="7">
    <source>
        <dbReference type="EMBL" id="CAL5016314.1"/>
    </source>
</evidence>
<dbReference type="Proteomes" id="UP001497457">
    <property type="component" value="Chromosome 29rd"/>
</dbReference>
<dbReference type="SMART" id="SM00269">
    <property type="entry name" value="BowB"/>
    <property type="match status" value="2"/>
</dbReference>
<keyword evidence="5" id="KW-0732">Signal</keyword>
<organism evidence="7 8">
    <name type="scientific">Urochloa decumbens</name>
    <dbReference type="NCBI Taxonomy" id="240449"/>
    <lineage>
        <taxon>Eukaryota</taxon>
        <taxon>Viridiplantae</taxon>
        <taxon>Streptophyta</taxon>
        <taxon>Embryophyta</taxon>
        <taxon>Tracheophyta</taxon>
        <taxon>Spermatophyta</taxon>
        <taxon>Magnoliopsida</taxon>
        <taxon>Liliopsida</taxon>
        <taxon>Poales</taxon>
        <taxon>Poaceae</taxon>
        <taxon>PACMAD clade</taxon>
        <taxon>Panicoideae</taxon>
        <taxon>Panicodae</taxon>
        <taxon>Paniceae</taxon>
        <taxon>Melinidinae</taxon>
        <taxon>Urochloa</taxon>
    </lineage>
</organism>
<dbReference type="Gene3D" id="2.10.69.10">
    <property type="entry name" value="Cysteine Protease (Bromelain) Inhibitor, subunit H"/>
    <property type="match status" value="2"/>
</dbReference>
<proteinExistence type="inferred from homology"/>
<dbReference type="PANTHER" id="PTHR33479">
    <property type="entry name" value="BOWMAN-BIRK TYPE BRAN TRYPSIN INHIBITOR"/>
    <property type="match status" value="1"/>
</dbReference>
<evidence type="ECO:0000256" key="2">
    <source>
        <dbReference type="ARBA" id="ARBA00022690"/>
    </source>
</evidence>
<feature type="signal peptide" evidence="5">
    <location>
        <begin position="1"/>
        <end position="24"/>
    </location>
</feature>
<sequence length="187" mass="20267">MKISRGMGTAPAVILATMLGVVLATAAAAAATNSGTDTTTIRLPATSSVVGDSNNAPWECCDFVVRDPSFRPARWQCNDVKGECSADCHDCEESLAGDGYVCRDWVASVHEPPVCTPRPWDCCDFAVCTRAYIPTCWCADKVESCSGHCKDCEALQDSKPHRYRCLDRFVGYPGPKCTPWSSKDDDN</sequence>
<dbReference type="EMBL" id="OZ075139">
    <property type="protein sequence ID" value="CAL5016314.1"/>
    <property type="molecule type" value="Genomic_DNA"/>
</dbReference>
<evidence type="ECO:0000256" key="5">
    <source>
        <dbReference type="SAM" id="SignalP"/>
    </source>
</evidence>
<dbReference type="AlphaFoldDB" id="A0ABC9CAJ9"/>
<keyword evidence="2" id="KW-0646">Protease inhibitor</keyword>
<evidence type="ECO:0000259" key="6">
    <source>
        <dbReference type="SMART" id="SM00269"/>
    </source>
</evidence>
<gene>
    <name evidence="7" type="ORF">URODEC1_LOCUS73130</name>
</gene>
<comment type="similarity">
    <text evidence="1">Belongs to the Bowman-Birk serine protease inhibitor family.</text>
</comment>
<evidence type="ECO:0000313" key="8">
    <source>
        <dbReference type="Proteomes" id="UP001497457"/>
    </source>
</evidence>
<keyword evidence="4" id="KW-1015">Disulfide bond</keyword>
<keyword evidence="3" id="KW-0722">Serine protease inhibitor</keyword>
<name>A0ABC9CAJ9_9POAL</name>
<evidence type="ECO:0000256" key="1">
    <source>
        <dbReference type="ARBA" id="ARBA00008506"/>
    </source>
</evidence>
<feature type="chain" id="PRO_5044749525" description="Bowman-Birk serine protease inhibitors family domain-containing protein" evidence="5">
    <location>
        <begin position="25"/>
        <end position="187"/>
    </location>
</feature>
<protein>
    <recommendedName>
        <fullName evidence="6">Bowman-Birk serine protease inhibitors family domain-containing protein</fullName>
    </recommendedName>
</protein>
<reference evidence="7 8" key="2">
    <citation type="submission" date="2024-10" db="EMBL/GenBank/DDBJ databases">
        <authorList>
            <person name="Ryan C."/>
        </authorList>
    </citation>
    <scope>NUCLEOTIDE SEQUENCE [LARGE SCALE GENOMIC DNA]</scope>
</reference>
<dbReference type="GO" id="GO:0004867">
    <property type="term" value="F:serine-type endopeptidase inhibitor activity"/>
    <property type="evidence" value="ECO:0007669"/>
    <property type="project" value="UniProtKB-KW"/>
</dbReference>
<dbReference type="PANTHER" id="PTHR33479:SF7">
    <property type="entry name" value="BOWMAN-BIRK SERINE PROTEASE INHIBITORS FAMILY DOMAIN-CONTAINING PROTEIN"/>
    <property type="match status" value="1"/>
</dbReference>
<dbReference type="CDD" id="cd00023">
    <property type="entry name" value="BBI"/>
    <property type="match status" value="1"/>
</dbReference>
<reference evidence="8" key="1">
    <citation type="submission" date="2024-06" db="EMBL/GenBank/DDBJ databases">
        <authorList>
            <person name="Ryan C."/>
        </authorList>
    </citation>
    <scope>NUCLEOTIDE SEQUENCE [LARGE SCALE GENOMIC DNA]</scope>
</reference>
<feature type="domain" description="Bowman-Birk serine protease inhibitors family" evidence="6">
    <location>
        <begin position="60"/>
        <end position="115"/>
    </location>
</feature>
<feature type="domain" description="Bowman-Birk serine protease inhibitors family" evidence="6">
    <location>
        <begin position="122"/>
        <end position="177"/>
    </location>
</feature>
<keyword evidence="8" id="KW-1185">Reference proteome</keyword>
<accession>A0ABC9CAJ9</accession>
<dbReference type="InterPro" id="IPR035995">
    <property type="entry name" value="Bowman-Birk_prot_inh"/>
</dbReference>
<evidence type="ECO:0000256" key="4">
    <source>
        <dbReference type="ARBA" id="ARBA00023157"/>
    </source>
</evidence>
<dbReference type="SUPFAM" id="SSF57247">
    <property type="entry name" value="Bowman-Birk inhibitor, BBI"/>
    <property type="match status" value="2"/>
</dbReference>